<accession>A0ABU8UDN4</accession>
<feature type="region of interest" description="Disordered" evidence="1">
    <location>
        <begin position="1"/>
        <end position="36"/>
    </location>
</feature>
<comment type="caution">
    <text evidence="2">The sequence shown here is derived from an EMBL/GenBank/DDBJ whole genome shotgun (WGS) entry which is preliminary data.</text>
</comment>
<organism evidence="2 3">
    <name type="scientific">Streptomyces caledonius</name>
    <dbReference type="NCBI Taxonomy" id="3134107"/>
    <lineage>
        <taxon>Bacteria</taxon>
        <taxon>Bacillati</taxon>
        <taxon>Actinomycetota</taxon>
        <taxon>Actinomycetes</taxon>
        <taxon>Kitasatosporales</taxon>
        <taxon>Streptomycetaceae</taxon>
        <taxon>Streptomyces</taxon>
    </lineage>
</organism>
<dbReference type="EMBL" id="JBBKAM010000004">
    <property type="protein sequence ID" value="MEJ8645606.1"/>
    <property type="molecule type" value="Genomic_DNA"/>
</dbReference>
<evidence type="ECO:0000313" key="2">
    <source>
        <dbReference type="EMBL" id="MEJ8645606.1"/>
    </source>
</evidence>
<evidence type="ECO:0000256" key="1">
    <source>
        <dbReference type="SAM" id="MobiDB-lite"/>
    </source>
</evidence>
<dbReference type="Proteomes" id="UP001382904">
    <property type="component" value="Unassembled WGS sequence"/>
</dbReference>
<keyword evidence="3" id="KW-1185">Reference proteome</keyword>
<feature type="compositionally biased region" description="Polar residues" evidence="1">
    <location>
        <begin position="1"/>
        <end position="12"/>
    </location>
</feature>
<protein>
    <submittedName>
        <fullName evidence="2">Uncharacterized protein</fullName>
    </submittedName>
</protein>
<proteinExistence type="predicted"/>
<evidence type="ECO:0000313" key="3">
    <source>
        <dbReference type="Proteomes" id="UP001382904"/>
    </source>
</evidence>
<name>A0ABU8UDN4_9ACTN</name>
<sequence>MQRQWQPAQSRRQLPGLLGGAGHGSSVQQDLPRRSHRQRLQWQQLCARTQVCSLPSRLVTTSRPRP</sequence>
<gene>
    <name evidence="2" type="ORF">WKI68_39130</name>
</gene>
<reference evidence="2 3" key="1">
    <citation type="submission" date="2024-03" db="EMBL/GenBank/DDBJ databases">
        <title>Novel Streptomyces species of biotechnological and ecological value are a feature of Machair soil.</title>
        <authorList>
            <person name="Prole J.R."/>
            <person name="Goodfellow M."/>
            <person name="Allenby N."/>
            <person name="Ward A.C."/>
        </authorList>
    </citation>
    <scope>NUCLEOTIDE SEQUENCE [LARGE SCALE GENOMIC DNA]</scope>
    <source>
        <strain evidence="2 3">MS1.HAVA.3</strain>
    </source>
</reference>